<proteinExistence type="predicted"/>
<dbReference type="RefSeq" id="WP_016337185.1">
    <property type="nucleotide sequence ID" value="NC_021252.1"/>
</dbReference>
<name>R4TB68_9PSEU</name>
<dbReference type="InterPro" id="IPR035069">
    <property type="entry name" value="TTHA1013/TTHA0281-like"/>
</dbReference>
<dbReference type="PATRIC" id="fig|1156913.3.peg.7046"/>
<protein>
    <submittedName>
        <fullName evidence="2">Uncharacterized protein</fullName>
    </submittedName>
</protein>
<evidence type="ECO:0000313" key="3">
    <source>
        <dbReference type="Proteomes" id="UP000013968"/>
    </source>
</evidence>
<evidence type="ECO:0000313" key="2">
    <source>
        <dbReference type="EMBL" id="AGM09486.1"/>
    </source>
</evidence>
<accession>R4TB68</accession>
<evidence type="ECO:0000256" key="1">
    <source>
        <dbReference type="SAM" id="MobiDB-lite"/>
    </source>
</evidence>
<reference evidence="2 3" key="1">
    <citation type="journal article" date="2013" name="BMC Genomics">
        <title>ContigScape: a Cytoscape plugin facilitating microbial genome gap closing.</title>
        <authorList>
            <person name="Tang B."/>
            <person name="Wang Q."/>
            <person name="Yang M."/>
            <person name="Xie F."/>
            <person name="Zhu Y."/>
            <person name="Zhuo Y."/>
            <person name="Wang S."/>
            <person name="Gao H."/>
            <person name="Ding X."/>
            <person name="Zhang L."/>
            <person name="Zhao G."/>
            <person name="Zheng H."/>
        </authorList>
    </citation>
    <scope>NUCLEOTIDE SEQUENCE [LARGE SCALE GENOMIC DNA]</scope>
    <source>
        <strain evidence="2 3">HCCB10007</strain>
    </source>
</reference>
<dbReference type="Proteomes" id="UP000013968">
    <property type="component" value="Chromosome"/>
</dbReference>
<dbReference type="KEGG" id="aoi:AORI_6904"/>
<feature type="region of interest" description="Disordered" evidence="1">
    <location>
        <begin position="122"/>
        <end position="146"/>
    </location>
</feature>
<sequence>MSVLVTGARHARSGDRVSAAQLLYSADRPCEEPTLPVRVVAEGNGWSAFIPGVPVAVDGESFDETICELVDALRAYAEDWQLRLRDAPNHRDNHGLVQLIKRGDDGQLRDWLSTVVASRDWTDGTCDPTDDTRDQMDDTLAAKPSP</sequence>
<gene>
    <name evidence="2" type="ORF">AORI_6904</name>
</gene>
<dbReference type="EMBL" id="CP003410">
    <property type="protein sequence ID" value="AGM09486.1"/>
    <property type="molecule type" value="Genomic_DNA"/>
</dbReference>
<organism evidence="2 3">
    <name type="scientific">Amycolatopsis keratiniphila</name>
    <dbReference type="NCBI Taxonomy" id="129921"/>
    <lineage>
        <taxon>Bacteria</taxon>
        <taxon>Bacillati</taxon>
        <taxon>Actinomycetota</taxon>
        <taxon>Actinomycetes</taxon>
        <taxon>Pseudonocardiales</taxon>
        <taxon>Pseudonocardiaceae</taxon>
        <taxon>Amycolatopsis</taxon>
        <taxon>Amycolatopsis japonica group</taxon>
    </lineage>
</organism>
<dbReference type="SUPFAM" id="SSF143100">
    <property type="entry name" value="TTHA1013/TTHA0281-like"/>
    <property type="match status" value="1"/>
</dbReference>
<keyword evidence="3" id="KW-1185">Reference proteome</keyword>
<dbReference type="HOGENOM" id="CLU_1773513_0_0_11"/>
<dbReference type="AlphaFoldDB" id="R4TB68"/>